<dbReference type="PANTHER" id="PTHR13989:SF16">
    <property type="entry name" value="REPLICATION PROTEIN A2"/>
    <property type="match status" value="1"/>
</dbReference>
<dbReference type="KEGG" id="vnx:VNE69_05184"/>
<evidence type="ECO:0000256" key="2">
    <source>
        <dbReference type="ARBA" id="ARBA00023125"/>
    </source>
</evidence>
<dbReference type="RefSeq" id="XP_065329740.1">
    <property type="nucleotide sequence ID" value="XM_065473668.1"/>
</dbReference>
<feature type="domain" description="OB" evidence="4">
    <location>
        <begin position="52"/>
        <end position="125"/>
    </location>
</feature>
<evidence type="ECO:0000313" key="6">
    <source>
        <dbReference type="Proteomes" id="UP001334084"/>
    </source>
</evidence>
<dbReference type="GO" id="GO:0006260">
    <property type="term" value="P:DNA replication"/>
    <property type="evidence" value="ECO:0007669"/>
    <property type="project" value="TreeGrafter"/>
</dbReference>
<gene>
    <name evidence="5" type="ORF">VNE69_05184</name>
</gene>
<keyword evidence="3" id="KW-0539">Nucleus</keyword>
<proteinExistence type="predicted"/>
<keyword evidence="2" id="KW-0238">DNA-binding</keyword>
<dbReference type="GO" id="GO:0035861">
    <property type="term" value="C:site of double-strand break"/>
    <property type="evidence" value="ECO:0007669"/>
    <property type="project" value="TreeGrafter"/>
</dbReference>
<keyword evidence="6" id="KW-1185">Reference proteome</keyword>
<dbReference type="AlphaFoldDB" id="A0AAX4JCC7"/>
<dbReference type="GO" id="GO:0005662">
    <property type="term" value="C:DNA replication factor A complex"/>
    <property type="evidence" value="ECO:0007669"/>
    <property type="project" value="TreeGrafter"/>
</dbReference>
<evidence type="ECO:0000259" key="4">
    <source>
        <dbReference type="Pfam" id="PF01336"/>
    </source>
</evidence>
<dbReference type="PANTHER" id="PTHR13989">
    <property type="entry name" value="REPLICATION PROTEIN A-RELATED"/>
    <property type="match status" value="1"/>
</dbReference>
<dbReference type="GO" id="GO:0000781">
    <property type="term" value="C:chromosome, telomeric region"/>
    <property type="evidence" value="ECO:0007669"/>
    <property type="project" value="TreeGrafter"/>
</dbReference>
<name>A0AAX4JCC7_9MICR</name>
<dbReference type="Gene3D" id="1.10.10.10">
    <property type="entry name" value="Winged helix-like DNA-binding domain superfamily/Winged helix DNA-binding domain"/>
    <property type="match status" value="1"/>
</dbReference>
<dbReference type="EMBL" id="CP142730">
    <property type="protein sequence ID" value="WUR03595.1"/>
    <property type="molecule type" value="Genomic_DNA"/>
</dbReference>
<dbReference type="GO" id="GO:0006289">
    <property type="term" value="P:nucleotide-excision repair"/>
    <property type="evidence" value="ECO:0007669"/>
    <property type="project" value="TreeGrafter"/>
</dbReference>
<dbReference type="Gene3D" id="2.40.50.140">
    <property type="entry name" value="Nucleic acid-binding proteins"/>
    <property type="match status" value="1"/>
</dbReference>
<dbReference type="GO" id="GO:0003697">
    <property type="term" value="F:single-stranded DNA binding"/>
    <property type="evidence" value="ECO:0007669"/>
    <property type="project" value="TreeGrafter"/>
</dbReference>
<accession>A0AAX4JCC7</accession>
<comment type="subcellular location">
    <subcellularLocation>
        <location evidence="1">Nucleus</location>
    </subcellularLocation>
</comment>
<dbReference type="GeneID" id="90541408"/>
<dbReference type="GO" id="GO:0000724">
    <property type="term" value="P:double-strand break repair via homologous recombination"/>
    <property type="evidence" value="ECO:0007669"/>
    <property type="project" value="TreeGrafter"/>
</dbReference>
<evidence type="ECO:0000313" key="5">
    <source>
        <dbReference type="EMBL" id="WUR03595.1"/>
    </source>
</evidence>
<evidence type="ECO:0000256" key="3">
    <source>
        <dbReference type="ARBA" id="ARBA00023242"/>
    </source>
</evidence>
<organism evidence="5 6">
    <name type="scientific">Vairimorpha necatrix</name>
    <dbReference type="NCBI Taxonomy" id="6039"/>
    <lineage>
        <taxon>Eukaryota</taxon>
        <taxon>Fungi</taxon>
        <taxon>Fungi incertae sedis</taxon>
        <taxon>Microsporidia</taxon>
        <taxon>Nosematidae</taxon>
        <taxon>Vairimorpha</taxon>
    </lineage>
</organism>
<dbReference type="Proteomes" id="UP001334084">
    <property type="component" value="Chromosome 5"/>
</dbReference>
<evidence type="ECO:0000256" key="1">
    <source>
        <dbReference type="ARBA" id="ARBA00004123"/>
    </source>
</evidence>
<dbReference type="InterPro" id="IPR040260">
    <property type="entry name" value="RFA2-like"/>
</dbReference>
<sequence length="218" mass="24975">MSDLGYNPSSPKKEYTGIKTIRSLTIKQLQSAEHEEGSTVMYVDNKELTTFRLIGWTCSVKTTNTGKVFILEDGTSEIECTMWSNKTYEEYLANLIEDGLFIKVTGTLKEYLGKKSVNVTSLYVIEDYNEMLYHMASSVKEHLMKKDVPVTNDLLKIQKDILECIRNNQDDDTGLPINIILKCLQNEYNERMIRENIDFLVDNCHLIMADDGGYKTVN</sequence>
<dbReference type="InterPro" id="IPR036388">
    <property type="entry name" value="WH-like_DNA-bd_sf"/>
</dbReference>
<dbReference type="SUPFAM" id="SSF50249">
    <property type="entry name" value="Nucleic acid-binding proteins"/>
    <property type="match status" value="1"/>
</dbReference>
<reference evidence="5" key="1">
    <citation type="journal article" date="2024" name="BMC Genomics">
        <title>Functional annotation of a divergent genome using sequence and structure-based similarity.</title>
        <authorList>
            <person name="Svedberg D."/>
            <person name="Winiger R.R."/>
            <person name="Berg A."/>
            <person name="Sharma H."/>
            <person name="Tellgren-Roth C."/>
            <person name="Debrunner-Vossbrinck B.A."/>
            <person name="Vossbrinck C.R."/>
            <person name="Barandun J."/>
        </authorList>
    </citation>
    <scope>NUCLEOTIDE SEQUENCE</scope>
    <source>
        <strain evidence="5">Illinois isolate</strain>
    </source>
</reference>
<protein>
    <submittedName>
        <fullName evidence="5">Replication protein A 32 kDa subunit</fullName>
    </submittedName>
</protein>
<dbReference type="Pfam" id="PF01336">
    <property type="entry name" value="tRNA_anti-codon"/>
    <property type="match status" value="1"/>
</dbReference>
<dbReference type="InterPro" id="IPR012340">
    <property type="entry name" value="NA-bd_OB-fold"/>
</dbReference>
<dbReference type="InterPro" id="IPR004365">
    <property type="entry name" value="NA-bd_OB_tRNA"/>
</dbReference>